<comment type="caution">
    <text evidence="2">The sequence shown here is derived from an EMBL/GenBank/DDBJ whole genome shotgun (WGS) entry which is preliminary data.</text>
</comment>
<name>A0ABR3WZG1_9PEZI</name>
<protein>
    <submittedName>
        <fullName evidence="2">Uncharacterized protein</fullName>
    </submittedName>
</protein>
<gene>
    <name evidence="2" type="ORF">Daus18300_005731</name>
</gene>
<evidence type="ECO:0000313" key="3">
    <source>
        <dbReference type="Proteomes" id="UP001583177"/>
    </source>
</evidence>
<feature type="region of interest" description="Disordered" evidence="1">
    <location>
        <begin position="140"/>
        <end position="161"/>
    </location>
</feature>
<organism evidence="2 3">
    <name type="scientific">Diaporthe australafricana</name>
    <dbReference type="NCBI Taxonomy" id="127596"/>
    <lineage>
        <taxon>Eukaryota</taxon>
        <taxon>Fungi</taxon>
        <taxon>Dikarya</taxon>
        <taxon>Ascomycota</taxon>
        <taxon>Pezizomycotina</taxon>
        <taxon>Sordariomycetes</taxon>
        <taxon>Sordariomycetidae</taxon>
        <taxon>Diaporthales</taxon>
        <taxon>Diaporthaceae</taxon>
        <taxon>Diaporthe</taxon>
    </lineage>
</organism>
<keyword evidence="3" id="KW-1185">Reference proteome</keyword>
<evidence type="ECO:0000313" key="2">
    <source>
        <dbReference type="EMBL" id="KAL1868895.1"/>
    </source>
</evidence>
<dbReference type="Proteomes" id="UP001583177">
    <property type="component" value="Unassembled WGS sequence"/>
</dbReference>
<reference evidence="2 3" key="1">
    <citation type="journal article" date="2024" name="IMA Fungus">
        <title>IMA Genome - F19 : A genome assembly and annotation guide to empower mycologists, including annotated draft genome sequences of Ceratocystis pirilliformis, Diaporthe australafricana, Fusarium ophioides, Paecilomyces lecythidis, and Sporothrix stenoceras.</title>
        <authorList>
            <person name="Aylward J."/>
            <person name="Wilson A.M."/>
            <person name="Visagie C.M."/>
            <person name="Spraker J."/>
            <person name="Barnes I."/>
            <person name="Buitendag C."/>
            <person name="Ceriani C."/>
            <person name="Del Mar Angel L."/>
            <person name="du Plessis D."/>
            <person name="Fuchs T."/>
            <person name="Gasser K."/>
            <person name="Kramer D."/>
            <person name="Li W."/>
            <person name="Munsamy K."/>
            <person name="Piso A."/>
            <person name="Price J.L."/>
            <person name="Sonnekus B."/>
            <person name="Thomas C."/>
            <person name="van der Nest A."/>
            <person name="van Dijk A."/>
            <person name="van Heerden A."/>
            <person name="van Vuuren N."/>
            <person name="Yilmaz N."/>
            <person name="Duong T.A."/>
            <person name="van der Merwe N.A."/>
            <person name="Wingfield M.J."/>
            <person name="Wingfield B.D."/>
        </authorList>
    </citation>
    <scope>NUCLEOTIDE SEQUENCE [LARGE SCALE GENOMIC DNA]</scope>
    <source>
        <strain evidence="2 3">CMW 18300</strain>
    </source>
</reference>
<dbReference type="EMBL" id="JAWRVE010000043">
    <property type="protein sequence ID" value="KAL1868895.1"/>
    <property type="molecule type" value="Genomic_DNA"/>
</dbReference>
<evidence type="ECO:0000256" key="1">
    <source>
        <dbReference type="SAM" id="MobiDB-lite"/>
    </source>
</evidence>
<accession>A0ABR3WZG1</accession>
<sequence length="180" mass="20350">MVVIRHFAALHQWFLAIMPRFFHDDNGQIMTSELGAAENTFREALERGAVSHLEAFKEAIRSSAHARAMDALWATSGGIDAYIRDVPSVDLRHPSDHDLNNHCSKSMCYHYLPFAVRSEINKNISRRKVQEIRKMMGLGQKQPQEDQAVQPHNPEVQETDGITDGMSQLCVDGSAMCRMQ</sequence>
<proteinExistence type="predicted"/>